<name>A0A914QWA6_9BILA</name>
<dbReference type="WBParaSite" id="PDA_v2.g8533.t1">
    <property type="protein sequence ID" value="PDA_v2.g8533.t1"/>
    <property type="gene ID" value="PDA_v2.g8533"/>
</dbReference>
<dbReference type="InterPro" id="IPR004245">
    <property type="entry name" value="DUF229"/>
</dbReference>
<dbReference type="AlphaFoldDB" id="A0A914QWA6"/>
<sequence>MMSEDWALGVFNWPDCLGFKNKPVDHYMRPFHLRVEAKDRFYNSVDMSPIVYRESCRETFIIKLNIKKIT</sequence>
<accession>A0A914QWA6</accession>
<evidence type="ECO:0000313" key="2">
    <source>
        <dbReference type="WBParaSite" id="PDA_v2.g8533.t1"/>
    </source>
</evidence>
<dbReference type="Pfam" id="PF02995">
    <property type="entry name" value="DUF229"/>
    <property type="match status" value="1"/>
</dbReference>
<dbReference type="Proteomes" id="UP000887578">
    <property type="component" value="Unplaced"/>
</dbReference>
<keyword evidence="1" id="KW-1185">Reference proteome</keyword>
<organism evidence="1 2">
    <name type="scientific">Panagrolaimus davidi</name>
    <dbReference type="NCBI Taxonomy" id="227884"/>
    <lineage>
        <taxon>Eukaryota</taxon>
        <taxon>Metazoa</taxon>
        <taxon>Ecdysozoa</taxon>
        <taxon>Nematoda</taxon>
        <taxon>Chromadorea</taxon>
        <taxon>Rhabditida</taxon>
        <taxon>Tylenchina</taxon>
        <taxon>Panagrolaimomorpha</taxon>
        <taxon>Panagrolaimoidea</taxon>
        <taxon>Panagrolaimidae</taxon>
        <taxon>Panagrolaimus</taxon>
    </lineage>
</organism>
<reference evidence="2" key="1">
    <citation type="submission" date="2022-11" db="UniProtKB">
        <authorList>
            <consortium name="WormBaseParasite"/>
        </authorList>
    </citation>
    <scope>IDENTIFICATION</scope>
</reference>
<protein>
    <submittedName>
        <fullName evidence="2">Uncharacterized protein</fullName>
    </submittedName>
</protein>
<proteinExistence type="predicted"/>
<evidence type="ECO:0000313" key="1">
    <source>
        <dbReference type="Proteomes" id="UP000887578"/>
    </source>
</evidence>